<name>A0AAD4QMB0_9AGAM</name>
<evidence type="ECO:0000256" key="1">
    <source>
        <dbReference type="SAM" id="MobiDB-lite"/>
    </source>
</evidence>
<comment type="caution">
    <text evidence="2">The sequence shown here is derived from an EMBL/GenBank/DDBJ whole genome shotgun (WGS) entry which is preliminary data.</text>
</comment>
<accession>A0AAD4QMB0</accession>
<organism evidence="2 3">
    <name type="scientific">Multifurca ochricompacta</name>
    <dbReference type="NCBI Taxonomy" id="376703"/>
    <lineage>
        <taxon>Eukaryota</taxon>
        <taxon>Fungi</taxon>
        <taxon>Dikarya</taxon>
        <taxon>Basidiomycota</taxon>
        <taxon>Agaricomycotina</taxon>
        <taxon>Agaricomycetes</taxon>
        <taxon>Russulales</taxon>
        <taxon>Russulaceae</taxon>
        <taxon>Multifurca</taxon>
    </lineage>
</organism>
<feature type="compositionally biased region" description="Low complexity" evidence="1">
    <location>
        <begin position="62"/>
        <end position="73"/>
    </location>
</feature>
<gene>
    <name evidence="2" type="ORF">B0F90DRAFT_1669084</name>
</gene>
<protein>
    <recommendedName>
        <fullName evidence="4">EF-hand domain-containing protein</fullName>
    </recommendedName>
</protein>
<dbReference type="PROSITE" id="PS00018">
    <property type="entry name" value="EF_HAND_1"/>
    <property type="match status" value="1"/>
</dbReference>
<feature type="compositionally biased region" description="Low complexity" evidence="1">
    <location>
        <begin position="1205"/>
        <end position="1215"/>
    </location>
</feature>
<dbReference type="Proteomes" id="UP001203297">
    <property type="component" value="Unassembled WGS sequence"/>
</dbReference>
<evidence type="ECO:0000313" key="3">
    <source>
        <dbReference type="Proteomes" id="UP001203297"/>
    </source>
</evidence>
<sequence length="1364" mass="153589">MPFTRLLRKFSQPSLARPGPADGERNTSSNNKPSRRRQATEPIPTLPRSWRKRTPSTVDRASSSPSTPTLSETPKVESPPEVDVREKPTPMPLPADPTVFMTTLAVVPHPAMLPTVSPVLDTLTETWNMVKDGPKESDLSRGLNDIYDTVTAAQGNVSLFTPFITAAVGAAEQSDIGIAVKEGIDHFFEGMPILMNALDVVADLHPFIGVVVMAFKTVYTLELKRRDNERKIIALYVEMKDMMGVLLLLKDVQNDKLTAPDGRTIEDRLKSLVGCTADDIKLCSNVCDAYAKKKLLAKVFLGPLWDAKLLSYVTLFSKRRQEFEFELSIHTSQGVDKANAKLDTIGDTTKALDEKMNVMMAMFQQLASPEQKQLSELVAKKGGPKALRGNDKILLYLEEAASKAPGASSTEGHHVTRAKPSDANPNADDLRNEIFEDPDVSVEKNQTVFFRKFEIQKRQIIDELTLVVKRESDRVIQEVKGGPHERILDRSIHEIWTEMVGTTLPSFHCGWRGNVKARHFVLALRDYYLEKLASETQGVRGISTAMSGSQNPDAWAIKFIDVTRLQPILEAFDDDASGFITISEMNRFTSSRPVEWSLAHWVSFWAVGAPDFLVGYRASIIDYADKIEKLFAKMEGVRAEVLPPNRQAFDDYLSSVWMPVHTLTATVTSLQPGPGNQEKFKAYLEAEESRLSANLKAVDYVIDGTDTLTLITGVGRIEKRHYEIMRIMRTKVLDSRELWGNVESILYVNDALKYRMNDLTNIFSQQKLDPEKQLQNFAYGIFKYFSRPKDLWSLDYIRGLDPSVISYNDLNEDQDVKLEDILKYGYTDDLTLDDWVYDGHSIDDLPDFGDVEPPLKDILGRWHGYFYEVKGIRKTSGTDTMMTFVLERADGEHQFKAKAWSNRGRFTITGSWSKDENDVTQIKFKMTFQSALWSAVFFDGHFDPERDALTGVWGTSADPESSDGLMEFRRIPPRYLVVYPSINEVSSNKPRALWRFAIAAVRSDVRRERWSWSYFAQRRDDRETVISLSVRYLYFGTPPNSEDIQRLCAAAQRLTSADACFYGSKITYIRAYTWMHENACCDWCGGLIGGARLFCLDCVNKNTETYDTLDLCCAPQCINARITYREDLEAPHEPTHRLLKVRTVILIRQHGRAYTAANAAFNRVERLCAKIAESSQQLQENEGKTLLDAKDELSSEPTLTKIEPSTSLTSSLTRSETIKPSLSSPLVSTSQGPMDETPQDVSQPPEPSPRAEDSDLPSCGKCKGRLSFPCWYCIACEDNLFICDACDTEGVPDLMRSSGKHTEDHHLIRCQAPEKSDEVASSTDQRLMLLEDRLNTMQTRFDDLTGRIGNIEHLLQKLAGTTGG</sequence>
<reference evidence="2" key="1">
    <citation type="journal article" date="2022" name="New Phytol.">
        <title>Evolutionary transition to the ectomycorrhizal habit in the genomes of a hyperdiverse lineage of mushroom-forming fungi.</title>
        <authorList>
            <person name="Looney B."/>
            <person name="Miyauchi S."/>
            <person name="Morin E."/>
            <person name="Drula E."/>
            <person name="Courty P.E."/>
            <person name="Kohler A."/>
            <person name="Kuo A."/>
            <person name="LaButti K."/>
            <person name="Pangilinan J."/>
            <person name="Lipzen A."/>
            <person name="Riley R."/>
            <person name="Andreopoulos W."/>
            <person name="He G."/>
            <person name="Johnson J."/>
            <person name="Nolan M."/>
            <person name="Tritt A."/>
            <person name="Barry K.W."/>
            <person name="Grigoriev I.V."/>
            <person name="Nagy L.G."/>
            <person name="Hibbett D."/>
            <person name="Henrissat B."/>
            <person name="Matheny P.B."/>
            <person name="Labbe J."/>
            <person name="Martin F.M."/>
        </authorList>
    </citation>
    <scope>NUCLEOTIDE SEQUENCE</scope>
    <source>
        <strain evidence="2">BPL690</strain>
    </source>
</reference>
<dbReference type="InterPro" id="IPR018247">
    <property type="entry name" value="EF_Hand_1_Ca_BS"/>
</dbReference>
<keyword evidence="3" id="KW-1185">Reference proteome</keyword>
<feature type="region of interest" description="Disordered" evidence="1">
    <location>
        <begin position="1188"/>
        <end position="1257"/>
    </location>
</feature>
<proteinExistence type="predicted"/>
<evidence type="ECO:0008006" key="4">
    <source>
        <dbReference type="Google" id="ProtNLM"/>
    </source>
</evidence>
<dbReference type="EMBL" id="WTXG01000029">
    <property type="protein sequence ID" value="KAI0298350.1"/>
    <property type="molecule type" value="Genomic_DNA"/>
</dbReference>
<feature type="compositionally biased region" description="Polar residues" evidence="1">
    <location>
        <begin position="1218"/>
        <end position="1232"/>
    </location>
</feature>
<feature type="region of interest" description="Disordered" evidence="1">
    <location>
        <begin position="405"/>
        <end position="429"/>
    </location>
</feature>
<evidence type="ECO:0000313" key="2">
    <source>
        <dbReference type="EMBL" id="KAI0298350.1"/>
    </source>
</evidence>
<feature type="region of interest" description="Disordered" evidence="1">
    <location>
        <begin position="1"/>
        <end position="95"/>
    </location>
</feature>